<dbReference type="PANTHER" id="PTHR46013">
    <property type="entry name" value="VASCULAR CELL ADHESION MOLECULE 1"/>
    <property type="match status" value="1"/>
</dbReference>
<dbReference type="PROSITE" id="PS50835">
    <property type="entry name" value="IG_LIKE"/>
    <property type="match status" value="2"/>
</dbReference>
<evidence type="ECO:0000259" key="2">
    <source>
        <dbReference type="PROSITE" id="PS50835"/>
    </source>
</evidence>
<dbReference type="SMART" id="SM00408">
    <property type="entry name" value="IGc2"/>
    <property type="match status" value="2"/>
</dbReference>
<evidence type="ECO:0000313" key="3">
    <source>
        <dbReference type="EMBL" id="KAL2086202.1"/>
    </source>
</evidence>
<dbReference type="InterPro" id="IPR036179">
    <property type="entry name" value="Ig-like_dom_sf"/>
</dbReference>
<proteinExistence type="predicted"/>
<dbReference type="PANTHER" id="PTHR46013:SF4">
    <property type="entry name" value="B-CELL RECEPTOR CD22-RELATED"/>
    <property type="match status" value="1"/>
</dbReference>
<dbReference type="SUPFAM" id="SSF48726">
    <property type="entry name" value="Immunoglobulin"/>
    <property type="match status" value="2"/>
</dbReference>
<dbReference type="InterPro" id="IPR007110">
    <property type="entry name" value="Ig-like_dom"/>
</dbReference>
<keyword evidence="1" id="KW-0472">Membrane</keyword>
<dbReference type="InterPro" id="IPR003598">
    <property type="entry name" value="Ig_sub2"/>
</dbReference>
<evidence type="ECO:0000313" key="4">
    <source>
        <dbReference type="Proteomes" id="UP001591681"/>
    </source>
</evidence>
<feature type="domain" description="Ig-like" evidence="2">
    <location>
        <begin position="124"/>
        <end position="209"/>
    </location>
</feature>
<feature type="domain" description="Ig-like" evidence="2">
    <location>
        <begin position="36"/>
        <end position="119"/>
    </location>
</feature>
<evidence type="ECO:0000256" key="1">
    <source>
        <dbReference type="SAM" id="Phobius"/>
    </source>
</evidence>
<accession>A0ABD1JGN2</accession>
<protein>
    <recommendedName>
        <fullName evidence="2">Ig-like domain-containing protein</fullName>
    </recommendedName>
</protein>
<comment type="caution">
    <text evidence="3">The sequence shown here is derived from an EMBL/GenBank/DDBJ whole genome shotgun (WGS) entry which is preliminary data.</text>
</comment>
<dbReference type="Proteomes" id="UP001591681">
    <property type="component" value="Unassembled WGS sequence"/>
</dbReference>
<name>A0ABD1JGN2_9TELE</name>
<keyword evidence="1" id="KW-1133">Transmembrane helix</keyword>
<dbReference type="InterPro" id="IPR013783">
    <property type="entry name" value="Ig-like_fold"/>
</dbReference>
<organism evidence="3 4">
    <name type="scientific">Coilia grayii</name>
    <name type="common">Gray's grenadier anchovy</name>
    <dbReference type="NCBI Taxonomy" id="363190"/>
    <lineage>
        <taxon>Eukaryota</taxon>
        <taxon>Metazoa</taxon>
        <taxon>Chordata</taxon>
        <taxon>Craniata</taxon>
        <taxon>Vertebrata</taxon>
        <taxon>Euteleostomi</taxon>
        <taxon>Actinopterygii</taxon>
        <taxon>Neopterygii</taxon>
        <taxon>Teleostei</taxon>
        <taxon>Clupei</taxon>
        <taxon>Clupeiformes</taxon>
        <taxon>Clupeoidei</taxon>
        <taxon>Engraulidae</taxon>
        <taxon>Coilinae</taxon>
        <taxon>Coilia</taxon>
    </lineage>
</organism>
<feature type="transmembrane region" description="Helical" evidence="1">
    <location>
        <begin position="216"/>
        <end position="239"/>
    </location>
</feature>
<reference evidence="3 4" key="1">
    <citation type="submission" date="2024-09" db="EMBL/GenBank/DDBJ databases">
        <title>A chromosome-level genome assembly of Gray's grenadier anchovy, Coilia grayii.</title>
        <authorList>
            <person name="Fu Z."/>
        </authorList>
    </citation>
    <scope>NUCLEOTIDE SEQUENCE [LARGE SCALE GENOMIC DNA]</scope>
    <source>
        <strain evidence="3">G4</strain>
        <tissue evidence="3">Muscle</tissue>
    </source>
</reference>
<dbReference type="Pfam" id="PF13895">
    <property type="entry name" value="Ig_2"/>
    <property type="match status" value="2"/>
</dbReference>
<keyword evidence="1" id="KW-0812">Transmembrane</keyword>
<gene>
    <name evidence="3" type="ORF">ACEWY4_017261</name>
</gene>
<dbReference type="EMBL" id="JBHFQA010000015">
    <property type="protein sequence ID" value="KAL2086202.1"/>
    <property type="molecule type" value="Genomic_DNA"/>
</dbReference>
<dbReference type="Gene3D" id="2.60.40.10">
    <property type="entry name" value="Immunoglobulins"/>
    <property type="match status" value="2"/>
</dbReference>
<dbReference type="InterPro" id="IPR003599">
    <property type="entry name" value="Ig_sub"/>
</dbReference>
<dbReference type="SMART" id="SM00409">
    <property type="entry name" value="IG"/>
    <property type="match status" value="2"/>
</dbReference>
<sequence length="333" mass="36662">MRRLRGVSVADARKYYCRVVTRWEEQKWTGMDGVAFTVTELRVVSPGYLREGKAVTLTCATNCSLSGDPQFVWKKDGLQVWGAQGRSLHLSSLSSGDEGSYTCAVKNHTDLRSPPVALSILYSPRDVLVFARPSGVIVKGATVTLTCTSDANPPVDTYTWFKVNESTPVGSGLQHSLTNMSSEDGGQYYCEARNEVGSENSTFMAIKIADECNCPLSVSVGVSITCGIIVLACVFSFFIRYHCKKRGKTEDVEVEFDDGASGKSDQQEEDDYENCQYGNAMPMACAQDDGEPYDYEDCEYGNAMQMHSAEEPGEPYAFQDDDVYQNVDELCMG</sequence>
<dbReference type="AlphaFoldDB" id="A0ABD1JGN2"/>
<keyword evidence="4" id="KW-1185">Reference proteome</keyword>